<organism evidence="6 7">
    <name type="scientific">Polluticaenibacter yanchengensis</name>
    <dbReference type="NCBI Taxonomy" id="3014562"/>
    <lineage>
        <taxon>Bacteria</taxon>
        <taxon>Pseudomonadati</taxon>
        <taxon>Bacteroidota</taxon>
        <taxon>Chitinophagia</taxon>
        <taxon>Chitinophagales</taxon>
        <taxon>Chitinophagaceae</taxon>
        <taxon>Polluticaenibacter</taxon>
    </lineage>
</organism>
<feature type="domain" description="Rieske" evidence="5">
    <location>
        <begin position="9"/>
        <end position="109"/>
    </location>
</feature>
<comment type="caution">
    <text evidence="6">The sequence shown here is derived from an EMBL/GenBank/DDBJ whole genome shotgun (WGS) entry which is preliminary data.</text>
</comment>
<evidence type="ECO:0000313" key="7">
    <source>
        <dbReference type="Proteomes" id="UP001210231"/>
    </source>
</evidence>
<evidence type="ECO:0000256" key="4">
    <source>
        <dbReference type="ARBA" id="ARBA00023014"/>
    </source>
</evidence>
<dbReference type="PANTHER" id="PTHR21496:SF23">
    <property type="entry name" value="3-PHENYLPROPIONATE_CINNAMIC ACID DIOXYGENASE FERREDOXIN SUBUNIT"/>
    <property type="match status" value="1"/>
</dbReference>
<dbReference type="CDD" id="cd03467">
    <property type="entry name" value="Rieske"/>
    <property type="match status" value="1"/>
</dbReference>
<dbReference type="Pfam" id="PF00355">
    <property type="entry name" value="Rieske"/>
    <property type="match status" value="1"/>
</dbReference>
<evidence type="ECO:0000256" key="1">
    <source>
        <dbReference type="ARBA" id="ARBA00022714"/>
    </source>
</evidence>
<dbReference type="SUPFAM" id="SSF50022">
    <property type="entry name" value="ISP domain"/>
    <property type="match status" value="1"/>
</dbReference>
<keyword evidence="1" id="KW-0001">2Fe-2S</keyword>
<dbReference type="InterPro" id="IPR017941">
    <property type="entry name" value="Rieske_2Fe-2S"/>
</dbReference>
<evidence type="ECO:0000256" key="2">
    <source>
        <dbReference type="ARBA" id="ARBA00022723"/>
    </source>
</evidence>
<evidence type="ECO:0000259" key="5">
    <source>
        <dbReference type="PROSITE" id="PS51296"/>
    </source>
</evidence>
<reference evidence="6 7" key="1">
    <citation type="submission" date="2022-12" db="EMBL/GenBank/DDBJ databases">
        <title>Chitinophagaceae gen. sp. nov., a new member of the family Chitinophagaceae, isolated from soil in a chemical factory.</title>
        <authorList>
            <person name="Ke Z."/>
        </authorList>
    </citation>
    <scope>NUCLEOTIDE SEQUENCE [LARGE SCALE GENOMIC DNA]</scope>
    <source>
        <strain evidence="6 7">LY-5</strain>
    </source>
</reference>
<dbReference type="Gene3D" id="2.102.10.10">
    <property type="entry name" value="Rieske [2Fe-2S] iron-sulphur domain"/>
    <property type="match status" value="1"/>
</dbReference>
<evidence type="ECO:0000256" key="3">
    <source>
        <dbReference type="ARBA" id="ARBA00023004"/>
    </source>
</evidence>
<protein>
    <submittedName>
        <fullName evidence="6">Rieske 2Fe-2S domain-containing protein</fullName>
    </submittedName>
</protein>
<sequence length="112" mass="12694">METDKNYRWYKVAESMAEITQRGQRQSMVVNLFGTEICLSVYNQQIFGCNNKCPHAGAKFSDGWIDATGNIVCPLHRYKFNVKNGYNSSGEGYHLKTYPVKETDDGVFVGII</sequence>
<dbReference type="InterPro" id="IPR036922">
    <property type="entry name" value="Rieske_2Fe-2S_sf"/>
</dbReference>
<keyword evidence="7" id="KW-1185">Reference proteome</keyword>
<keyword evidence="4" id="KW-0411">Iron-sulfur</keyword>
<keyword evidence="3" id="KW-0408">Iron</keyword>
<name>A0ABT4UEA1_9BACT</name>
<proteinExistence type="predicted"/>
<dbReference type="PROSITE" id="PS51296">
    <property type="entry name" value="RIESKE"/>
    <property type="match status" value="1"/>
</dbReference>
<accession>A0ABT4UEA1</accession>
<dbReference type="RefSeq" id="WP_407029526.1">
    <property type="nucleotide sequence ID" value="NZ_JAQGEF010000001.1"/>
</dbReference>
<gene>
    <name evidence="6" type="ORF">O3P16_00070</name>
</gene>
<dbReference type="PANTHER" id="PTHR21496">
    <property type="entry name" value="FERREDOXIN-RELATED"/>
    <property type="match status" value="1"/>
</dbReference>
<keyword evidence="2" id="KW-0479">Metal-binding</keyword>
<dbReference type="EMBL" id="JAQGEF010000001">
    <property type="protein sequence ID" value="MDA3613192.1"/>
    <property type="molecule type" value="Genomic_DNA"/>
</dbReference>
<evidence type="ECO:0000313" key="6">
    <source>
        <dbReference type="EMBL" id="MDA3613192.1"/>
    </source>
</evidence>
<dbReference type="Proteomes" id="UP001210231">
    <property type="component" value="Unassembled WGS sequence"/>
</dbReference>